<dbReference type="EMBL" id="CP049140">
    <property type="protein sequence ID" value="QIE85976.1"/>
    <property type="molecule type" value="Genomic_DNA"/>
</dbReference>
<gene>
    <name evidence="1" type="ORF">G5B91_06725</name>
</gene>
<protein>
    <submittedName>
        <fullName evidence="1">Uncharacterized protein</fullName>
    </submittedName>
</protein>
<organism evidence="1 2">
    <name type="scientific">Pseudomonas nitroreducens</name>
    <dbReference type="NCBI Taxonomy" id="46680"/>
    <lineage>
        <taxon>Bacteria</taxon>
        <taxon>Pseudomonadati</taxon>
        <taxon>Pseudomonadota</taxon>
        <taxon>Gammaproteobacteria</taxon>
        <taxon>Pseudomonadales</taxon>
        <taxon>Pseudomonadaceae</taxon>
        <taxon>Pseudomonas</taxon>
    </lineage>
</organism>
<sequence>MLLLLCCEAWADTQPLQILHEVRSRGYLLCASAMVYYAPQDKEPDPRSLASYFDSLNQLQTRNVQLGRPDVLSETLEQMVQLLDSLEDLPRRDAARYPDKIGRLLVLQWRLDNWAAEQYLAQSGDSGGLLPSLHRQSLDIARMLLDYQARWYRMPTDQRTGLQPEERTALDGQIQERFERLLREYPDQAEQFDKLRKSYRYVRAQLLEPNPSLLQGGVEFYLVRNVIDLDELAMRLSIAELGGEASVGR</sequence>
<dbReference type="Proteomes" id="UP000501063">
    <property type="component" value="Chromosome"/>
</dbReference>
<evidence type="ECO:0000313" key="2">
    <source>
        <dbReference type="Proteomes" id="UP000501063"/>
    </source>
</evidence>
<accession>A0A6G6IS05</accession>
<dbReference type="RefSeq" id="WP_128082617.1">
    <property type="nucleotide sequence ID" value="NZ_CP049140.1"/>
</dbReference>
<evidence type="ECO:0000313" key="1">
    <source>
        <dbReference type="EMBL" id="QIE85976.1"/>
    </source>
</evidence>
<dbReference type="KEGG" id="pnt:G5B91_06725"/>
<proteinExistence type="predicted"/>
<reference evidence="1 2" key="1">
    <citation type="submission" date="2020-02" db="EMBL/GenBank/DDBJ databases">
        <title>Integrative conjugative elements (ICEs) and plasmids drive adaptation of Pseudomonas nitroreducens strain HBP1 to wastewater environment.</title>
        <authorList>
            <person name="Sentchilo V."/>
            <person name="Carraro N."/>
            <person name="Bertelli C."/>
            <person name="van der Meer J.R."/>
        </authorList>
    </citation>
    <scope>NUCLEOTIDE SEQUENCE [LARGE SCALE GENOMIC DNA]</scope>
    <source>
        <strain evidence="1 2">HBP1</strain>
    </source>
</reference>
<dbReference type="AlphaFoldDB" id="A0A6G6IS05"/>
<name>A0A6G6IS05_PSENT</name>